<keyword evidence="4" id="KW-0804">Transcription</keyword>
<dbReference type="Pfam" id="PF00931">
    <property type="entry name" value="NB-ARC"/>
    <property type="match status" value="1"/>
</dbReference>
<organism evidence="8 9">
    <name type="scientific">Paractinoplanes lichenicola</name>
    <dbReference type="NCBI Taxonomy" id="2802976"/>
    <lineage>
        <taxon>Bacteria</taxon>
        <taxon>Bacillati</taxon>
        <taxon>Actinomycetota</taxon>
        <taxon>Actinomycetes</taxon>
        <taxon>Micromonosporales</taxon>
        <taxon>Micromonosporaceae</taxon>
        <taxon>Paractinoplanes</taxon>
    </lineage>
</organism>
<evidence type="ECO:0000256" key="4">
    <source>
        <dbReference type="ARBA" id="ARBA00023163"/>
    </source>
</evidence>
<dbReference type="InterPro" id="IPR001867">
    <property type="entry name" value="OmpR/PhoB-type_DNA-bd"/>
</dbReference>
<dbReference type="SUPFAM" id="SSF46894">
    <property type="entry name" value="C-terminal effector domain of the bipartite response regulators"/>
    <property type="match status" value="1"/>
</dbReference>
<dbReference type="RefSeq" id="WP_202992899.1">
    <property type="nucleotide sequence ID" value="NZ_JAENHO010000005.1"/>
</dbReference>
<dbReference type="PANTHER" id="PTHR35807:SF1">
    <property type="entry name" value="TRANSCRIPTIONAL REGULATOR REDD"/>
    <property type="match status" value="1"/>
</dbReference>
<evidence type="ECO:0000256" key="5">
    <source>
        <dbReference type="PROSITE-ProRule" id="PRU01091"/>
    </source>
</evidence>
<feature type="region of interest" description="Disordered" evidence="6">
    <location>
        <begin position="255"/>
        <end position="281"/>
    </location>
</feature>
<reference evidence="8 9" key="1">
    <citation type="submission" date="2021-01" db="EMBL/GenBank/DDBJ databases">
        <title>Actinoplanes sp. nov. LDG1-01 isolated from lichen.</title>
        <authorList>
            <person name="Saeng-In P."/>
            <person name="Phongsopitanun W."/>
            <person name="Kanchanasin P."/>
            <person name="Yuki M."/>
            <person name="Kudo T."/>
            <person name="Ohkuma M."/>
            <person name="Tanasupawat S."/>
        </authorList>
    </citation>
    <scope>NUCLEOTIDE SEQUENCE [LARGE SCALE GENOMIC DNA]</scope>
    <source>
        <strain evidence="8 9">LDG1-01</strain>
    </source>
</reference>
<dbReference type="InterPro" id="IPR011990">
    <property type="entry name" value="TPR-like_helical_dom_sf"/>
</dbReference>
<dbReference type="SMART" id="SM00382">
    <property type="entry name" value="AAA"/>
    <property type="match status" value="1"/>
</dbReference>
<dbReference type="SMART" id="SM00862">
    <property type="entry name" value="Trans_reg_C"/>
    <property type="match status" value="1"/>
</dbReference>
<dbReference type="Proteomes" id="UP000598996">
    <property type="component" value="Unassembled WGS sequence"/>
</dbReference>
<dbReference type="InterPro" id="IPR002182">
    <property type="entry name" value="NB-ARC"/>
</dbReference>
<dbReference type="CDD" id="cd15831">
    <property type="entry name" value="BTAD"/>
    <property type="match status" value="1"/>
</dbReference>
<dbReference type="Gene3D" id="3.40.50.300">
    <property type="entry name" value="P-loop containing nucleotide triphosphate hydrolases"/>
    <property type="match status" value="1"/>
</dbReference>
<proteinExistence type="inferred from homology"/>
<dbReference type="SUPFAM" id="SSF52540">
    <property type="entry name" value="P-loop containing nucleoside triphosphate hydrolases"/>
    <property type="match status" value="1"/>
</dbReference>
<dbReference type="Gene3D" id="1.25.40.10">
    <property type="entry name" value="Tetratricopeptide repeat domain"/>
    <property type="match status" value="2"/>
</dbReference>
<evidence type="ECO:0000313" key="9">
    <source>
        <dbReference type="Proteomes" id="UP000598996"/>
    </source>
</evidence>
<dbReference type="InterPro" id="IPR036388">
    <property type="entry name" value="WH-like_DNA-bd_sf"/>
</dbReference>
<accession>A0ABS1VNP4</accession>
<dbReference type="PANTHER" id="PTHR35807">
    <property type="entry name" value="TRANSCRIPTIONAL REGULATOR REDD-RELATED"/>
    <property type="match status" value="1"/>
</dbReference>
<feature type="compositionally biased region" description="Low complexity" evidence="6">
    <location>
        <begin position="256"/>
        <end position="277"/>
    </location>
</feature>
<evidence type="ECO:0000256" key="2">
    <source>
        <dbReference type="ARBA" id="ARBA00023015"/>
    </source>
</evidence>
<evidence type="ECO:0000256" key="3">
    <source>
        <dbReference type="ARBA" id="ARBA00023125"/>
    </source>
</evidence>
<dbReference type="SUPFAM" id="SSF48452">
    <property type="entry name" value="TPR-like"/>
    <property type="match status" value="3"/>
</dbReference>
<evidence type="ECO:0000256" key="6">
    <source>
        <dbReference type="SAM" id="MobiDB-lite"/>
    </source>
</evidence>
<protein>
    <submittedName>
        <fullName evidence="8">Winged helix-turn-helix domain-containing protein</fullName>
    </submittedName>
</protein>
<evidence type="ECO:0000259" key="7">
    <source>
        <dbReference type="PROSITE" id="PS51755"/>
    </source>
</evidence>
<dbReference type="SMART" id="SM01043">
    <property type="entry name" value="BTAD"/>
    <property type="match status" value="1"/>
</dbReference>
<dbReference type="InterPro" id="IPR016032">
    <property type="entry name" value="Sig_transdc_resp-reg_C-effctor"/>
</dbReference>
<sequence length="1055" mass="111938">MSSGELTEVRVLAFGEMVVAVDGVAVAAGPPKQRALLALLLCRPGAEVPSGELIDALWGAQIPSSARNNLRTYVHGLRRILGDERISGNGRPGYRLHRDRMWTDVGHFEALCAAADRALTEAEPEAARTALAEAVALRRGPAFGDVGPLATVEDEAGRLEERWLLAVEQRIELDLHRGSPAQVIGELSGLVKRHPWRERLVALLMLALYRAGRQTDALTTFRQTAGALADELGIEPGAELADLHQAMLRQDPALDRPSAVPAPAEPPAVARPAELPPGSGHFTGRTREGAVLDAALADARSSGRLPVLAVVGPAGIGKTSLVVEWAQRVAADFPDGQIFADLRGFSAEPVTPPADALRRLLWSLGVEADRVPAAAEEAAALLRSLLSGKRLLMILDNAASAEQVVPLLPGGGGNAVVVTSRNRLAGLIARHGARQIALDPLAEDEALELVARIAGPVRVRVEAAAARALTRRCARLPLALCIAAADVAEDPAQTITDYLTEHRAGARARGNPELAVLAAFDLSLRGLTRGQQRLLMLLSVVPGPSFTAATAAAVAGGPPETVEPDLLRLVNAHFVQRRGGGRFAFHDLIHEYTRTKAAAPDRAAALDRLYEHYLEFADAADRILQPGALRLPGPAGRDPFEGNAAAAQTWFADESPNLVAACRLKPGPGHRTAVIRLADAVGRYLWTRVELDNWTAVAEAGARAALAGQDLKGQAAAQIALARIADGRCDFTTGVSRYAEAARLARRAHWPEAEQLALGSTAALHGQLGDLRAAVDQLEAALAVTRELGDRLHEGRTLQLLGAYRAEQGELKLAGDLFRQALEVIEEQGSRIGQAIILTNTAELSLLRGEFGEAARQAGQALTIADEVGHVSCRIGALVNLSAAWRGLGAAATALPYVQRALAIPAGLDARDLGLALHEAAEVHDALGEPGRAIEYHRTAHRLTASAQARSPALTNAIALALAEHRWTRSGRAGTPAPDTPDLNDALAEARRYGYRGLEGAALAALAEISHDQGRPAEAVRQAELALRLQRESGRYTNPELLTTIMTTTRRKIAT</sequence>
<feature type="domain" description="OmpR/PhoB-type" evidence="7">
    <location>
        <begin position="1"/>
        <end position="98"/>
    </location>
</feature>
<dbReference type="Pfam" id="PF00486">
    <property type="entry name" value="Trans_reg_C"/>
    <property type="match status" value="1"/>
</dbReference>
<dbReference type="PRINTS" id="PR00364">
    <property type="entry name" value="DISEASERSIST"/>
</dbReference>
<dbReference type="Pfam" id="PF03704">
    <property type="entry name" value="BTAD"/>
    <property type="match status" value="1"/>
</dbReference>
<dbReference type="PROSITE" id="PS51755">
    <property type="entry name" value="OMPR_PHOB"/>
    <property type="match status" value="1"/>
</dbReference>
<evidence type="ECO:0000256" key="1">
    <source>
        <dbReference type="ARBA" id="ARBA00005820"/>
    </source>
</evidence>
<comment type="similarity">
    <text evidence="1">Belongs to the AfsR/DnrI/RedD regulatory family.</text>
</comment>
<dbReference type="Gene3D" id="1.10.10.10">
    <property type="entry name" value="Winged helix-like DNA-binding domain superfamily/Winged helix DNA-binding domain"/>
    <property type="match status" value="1"/>
</dbReference>
<gene>
    <name evidence="8" type="ORF">JKJ07_18850</name>
</gene>
<dbReference type="InterPro" id="IPR019734">
    <property type="entry name" value="TPR_rpt"/>
</dbReference>
<name>A0ABS1VNP4_9ACTN</name>
<dbReference type="InterPro" id="IPR005158">
    <property type="entry name" value="BTAD"/>
</dbReference>
<dbReference type="InterPro" id="IPR051677">
    <property type="entry name" value="AfsR-DnrI-RedD_regulator"/>
</dbReference>
<dbReference type="EMBL" id="JAENHO010000005">
    <property type="protein sequence ID" value="MBL7256359.1"/>
    <property type="molecule type" value="Genomic_DNA"/>
</dbReference>
<dbReference type="SMART" id="SM00028">
    <property type="entry name" value="TPR"/>
    <property type="match status" value="5"/>
</dbReference>
<comment type="caution">
    <text evidence="8">The sequence shown here is derived from an EMBL/GenBank/DDBJ whole genome shotgun (WGS) entry which is preliminary data.</text>
</comment>
<keyword evidence="9" id="KW-1185">Reference proteome</keyword>
<evidence type="ECO:0000313" key="8">
    <source>
        <dbReference type="EMBL" id="MBL7256359.1"/>
    </source>
</evidence>
<feature type="DNA-binding region" description="OmpR/PhoB-type" evidence="5">
    <location>
        <begin position="1"/>
        <end position="98"/>
    </location>
</feature>
<keyword evidence="3 5" id="KW-0238">DNA-binding</keyword>
<dbReference type="InterPro" id="IPR027417">
    <property type="entry name" value="P-loop_NTPase"/>
</dbReference>
<dbReference type="InterPro" id="IPR003593">
    <property type="entry name" value="AAA+_ATPase"/>
</dbReference>
<keyword evidence="2" id="KW-0805">Transcription regulation</keyword>